<sequence length="267" mass="30115">MAEANQLQKYKAQLMTSKLINYVILKLKIVFYLQTELPLPQEASADIQKSSQKAYNNALQHKEYKMFSDLWEKLHEFLPDCEEIHGPSQNLQVTQWIESIDVKEEHDSINSRIEENNPPPPKQVLKTGPVTSSSNPNVKKKPQGQRQGTSHKSFFRTPNTHPPNGFYTDYILTPVYGQLAISCLHWPHWPILHLTKPQAIILAFGPEGSFQSSRGQCPSSHHQVPWPNPLYYGGFGLNGLYGPQSMGPSGPFWPNSNEAKRGQGGIS</sequence>
<reference evidence="2" key="1">
    <citation type="submission" date="2021-03" db="EMBL/GenBank/DDBJ databases">
        <title>Draft genome sequence of rust myrtle Austropuccinia psidii MF-1, a brazilian biotype.</title>
        <authorList>
            <person name="Quecine M.C."/>
            <person name="Pachon D.M.R."/>
            <person name="Bonatelli M.L."/>
            <person name="Correr F.H."/>
            <person name="Franceschini L.M."/>
            <person name="Leite T.F."/>
            <person name="Margarido G.R.A."/>
            <person name="Almeida C.A."/>
            <person name="Ferrarezi J.A."/>
            <person name="Labate C.A."/>
        </authorList>
    </citation>
    <scope>NUCLEOTIDE SEQUENCE</scope>
    <source>
        <strain evidence="2">MF-1</strain>
    </source>
</reference>
<protein>
    <submittedName>
        <fullName evidence="2">Uncharacterized protein</fullName>
    </submittedName>
</protein>
<comment type="caution">
    <text evidence="2">The sequence shown here is derived from an EMBL/GenBank/DDBJ whole genome shotgun (WGS) entry which is preliminary data.</text>
</comment>
<name>A0A9Q3D305_9BASI</name>
<evidence type="ECO:0000313" key="3">
    <source>
        <dbReference type="Proteomes" id="UP000765509"/>
    </source>
</evidence>
<evidence type="ECO:0000256" key="1">
    <source>
        <dbReference type="SAM" id="MobiDB-lite"/>
    </source>
</evidence>
<feature type="region of interest" description="Disordered" evidence="1">
    <location>
        <begin position="107"/>
        <end position="160"/>
    </location>
</feature>
<evidence type="ECO:0000313" key="2">
    <source>
        <dbReference type="EMBL" id="MBW0493026.1"/>
    </source>
</evidence>
<gene>
    <name evidence="2" type="ORF">O181_032741</name>
</gene>
<organism evidence="2 3">
    <name type="scientific">Austropuccinia psidii MF-1</name>
    <dbReference type="NCBI Taxonomy" id="1389203"/>
    <lineage>
        <taxon>Eukaryota</taxon>
        <taxon>Fungi</taxon>
        <taxon>Dikarya</taxon>
        <taxon>Basidiomycota</taxon>
        <taxon>Pucciniomycotina</taxon>
        <taxon>Pucciniomycetes</taxon>
        <taxon>Pucciniales</taxon>
        <taxon>Sphaerophragmiaceae</taxon>
        <taxon>Austropuccinia</taxon>
    </lineage>
</organism>
<dbReference type="AlphaFoldDB" id="A0A9Q3D305"/>
<dbReference type="Proteomes" id="UP000765509">
    <property type="component" value="Unassembled WGS sequence"/>
</dbReference>
<dbReference type="EMBL" id="AVOT02011875">
    <property type="protein sequence ID" value="MBW0493026.1"/>
    <property type="molecule type" value="Genomic_DNA"/>
</dbReference>
<feature type="compositionally biased region" description="Polar residues" evidence="1">
    <location>
        <begin position="144"/>
        <end position="159"/>
    </location>
</feature>
<proteinExistence type="predicted"/>
<accession>A0A9Q3D305</accession>
<keyword evidence="3" id="KW-1185">Reference proteome</keyword>